<evidence type="ECO:0000256" key="3">
    <source>
        <dbReference type="ARBA" id="ARBA00022538"/>
    </source>
</evidence>
<evidence type="ECO:0000313" key="18">
    <source>
        <dbReference type="Proteomes" id="UP001152797"/>
    </source>
</evidence>
<keyword evidence="18" id="KW-1185">Reference proteome</keyword>
<dbReference type="EMBL" id="CAMXCT010002515">
    <property type="protein sequence ID" value="CAI3998646.1"/>
    <property type="molecule type" value="Genomic_DNA"/>
</dbReference>
<keyword evidence="9 13" id="KW-0472">Membrane</keyword>
<dbReference type="InterPro" id="IPR036457">
    <property type="entry name" value="PPM-type-like_dom_sf"/>
</dbReference>
<dbReference type="SMART" id="SM00332">
    <property type="entry name" value="PP2Cc"/>
    <property type="match status" value="1"/>
</dbReference>
<keyword evidence="3 11" id="KW-0633">Potassium transport</keyword>
<evidence type="ECO:0000256" key="12">
    <source>
        <dbReference type="SAM" id="MobiDB-lite"/>
    </source>
</evidence>
<dbReference type="InterPro" id="IPR014756">
    <property type="entry name" value="Ig_E-set"/>
</dbReference>
<reference evidence="15" key="1">
    <citation type="submission" date="2022-10" db="EMBL/GenBank/DDBJ databases">
        <authorList>
            <person name="Chen Y."/>
            <person name="Dougan E. K."/>
            <person name="Chan C."/>
            <person name="Rhodes N."/>
            <person name="Thang M."/>
        </authorList>
    </citation>
    <scope>NUCLEOTIDE SEQUENCE</scope>
</reference>
<dbReference type="AlphaFoldDB" id="A0A9P1G3X7"/>
<evidence type="ECO:0000256" key="2">
    <source>
        <dbReference type="ARBA" id="ARBA00022448"/>
    </source>
</evidence>
<dbReference type="Gene3D" id="3.60.40.10">
    <property type="entry name" value="PPM-type phosphatase domain"/>
    <property type="match status" value="1"/>
</dbReference>
<dbReference type="InterPro" id="IPR040445">
    <property type="entry name" value="Kir_TM"/>
</dbReference>
<dbReference type="InterPro" id="IPR013518">
    <property type="entry name" value="K_chnl_inward-rec_Kir_cyto"/>
</dbReference>
<feature type="domain" description="PPM-type phosphatase" evidence="14">
    <location>
        <begin position="392"/>
        <end position="673"/>
    </location>
</feature>
<keyword evidence="5 11" id="KW-0851">Voltage-gated channel</keyword>
<evidence type="ECO:0000259" key="14">
    <source>
        <dbReference type="PROSITE" id="PS51746"/>
    </source>
</evidence>
<evidence type="ECO:0000256" key="11">
    <source>
        <dbReference type="RuleBase" id="RU003822"/>
    </source>
</evidence>
<dbReference type="GO" id="GO:0034702">
    <property type="term" value="C:monoatomic ion channel complex"/>
    <property type="evidence" value="ECO:0007669"/>
    <property type="project" value="UniProtKB-KW"/>
</dbReference>
<feature type="compositionally biased region" description="Low complexity" evidence="12">
    <location>
        <begin position="22"/>
        <end position="32"/>
    </location>
</feature>
<evidence type="ECO:0000256" key="7">
    <source>
        <dbReference type="ARBA" id="ARBA00022989"/>
    </source>
</evidence>
<comment type="subcellular location">
    <subcellularLocation>
        <location evidence="1 11">Membrane</location>
        <topology evidence="1 11">Multi-pass membrane protein</topology>
    </subcellularLocation>
</comment>
<organism evidence="15">
    <name type="scientific">Cladocopium goreaui</name>
    <dbReference type="NCBI Taxonomy" id="2562237"/>
    <lineage>
        <taxon>Eukaryota</taxon>
        <taxon>Sar</taxon>
        <taxon>Alveolata</taxon>
        <taxon>Dinophyceae</taxon>
        <taxon>Suessiales</taxon>
        <taxon>Symbiodiniaceae</taxon>
        <taxon>Cladocopium</taxon>
    </lineage>
</organism>
<dbReference type="PRINTS" id="PR01320">
    <property type="entry name" value="KIRCHANNEL"/>
</dbReference>
<keyword evidence="2 11" id="KW-0813">Transport</keyword>
<dbReference type="PANTHER" id="PTHR11767:SF103">
    <property type="entry name" value="POTASSIUM CHANNEL INWARDLY RECTIFYING TRANSMEMBRANE DOMAIN-CONTAINING PROTEIN"/>
    <property type="match status" value="1"/>
</dbReference>
<dbReference type="Pfam" id="PF00481">
    <property type="entry name" value="PP2C"/>
    <property type="match status" value="1"/>
</dbReference>
<keyword evidence="10 11" id="KW-0407">Ion channel</keyword>
<comment type="similarity">
    <text evidence="11">Belongs to the inward rectifier-type potassium channel (TC 1.A.2.1) family.</text>
</comment>
<dbReference type="GO" id="GO:0034765">
    <property type="term" value="P:regulation of monoatomic ion transmembrane transport"/>
    <property type="evidence" value="ECO:0007669"/>
    <property type="project" value="TreeGrafter"/>
</dbReference>
<dbReference type="Pfam" id="PF17655">
    <property type="entry name" value="IRK_C"/>
    <property type="match status" value="1"/>
</dbReference>
<evidence type="ECO:0000256" key="4">
    <source>
        <dbReference type="ARBA" id="ARBA00022692"/>
    </source>
</evidence>
<evidence type="ECO:0000313" key="15">
    <source>
        <dbReference type="EMBL" id="CAI3998646.1"/>
    </source>
</evidence>
<keyword evidence="6 11" id="KW-0630">Potassium</keyword>
<evidence type="ECO:0000256" key="8">
    <source>
        <dbReference type="ARBA" id="ARBA00023065"/>
    </source>
</evidence>
<dbReference type="InterPro" id="IPR001932">
    <property type="entry name" value="PPM-type_phosphatase-like_dom"/>
</dbReference>
<dbReference type="Gene3D" id="1.10.287.70">
    <property type="match status" value="1"/>
</dbReference>
<feature type="transmembrane region" description="Helical" evidence="13">
    <location>
        <begin position="162"/>
        <end position="185"/>
    </location>
</feature>
<dbReference type="PANTHER" id="PTHR11767">
    <property type="entry name" value="INWARD RECTIFIER POTASSIUM CHANNEL"/>
    <property type="match status" value="1"/>
</dbReference>
<gene>
    <name evidence="15" type="ORF">C1SCF055_LOCUS24923</name>
</gene>
<keyword evidence="4 11" id="KW-0812">Transmembrane</keyword>
<dbReference type="SUPFAM" id="SSF81296">
    <property type="entry name" value="E set domains"/>
    <property type="match status" value="1"/>
</dbReference>
<dbReference type="SUPFAM" id="SSF81606">
    <property type="entry name" value="PP2C-like"/>
    <property type="match status" value="1"/>
</dbReference>
<dbReference type="Pfam" id="PF01007">
    <property type="entry name" value="IRK"/>
    <property type="match status" value="1"/>
</dbReference>
<feature type="transmembrane region" description="Helical" evidence="13">
    <location>
        <begin position="100"/>
        <end position="122"/>
    </location>
</feature>
<dbReference type="InterPro" id="IPR041647">
    <property type="entry name" value="IRK_C"/>
</dbReference>
<evidence type="ECO:0000256" key="5">
    <source>
        <dbReference type="ARBA" id="ARBA00022882"/>
    </source>
</evidence>
<evidence type="ECO:0000256" key="10">
    <source>
        <dbReference type="ARBA" id="ARBA00023303"/>
    </source>
</evidence>
<dbReference type="GO" id="GO:1990573">
    <property type="term" value="P:potassium ion import across plasma membrane"/>
    <property type="evidence" value="ECO:0007669"/>
    <property type="project" value="TreeGrafter"/>
</dbReference>
<dbReference type="GO" id="GO:0005242">
    <property type="term" value="F:inward rectifier potassium channel activity"/>
    <property type="evidence" value="ECO:0007669"/>
    <property type="project" value="InterPro"/>
</dbReference>
<dbReference type="GO" id="GO:0005886">
    <property type="term" value="C:plasma membrane"/>
    <property type="evidence" value="ECO:0007669"/>
    <property type="project" value="TreeGrafter"/>
</dbReference>
<evidence type="ECO:0000256" key="9">
    <source>
        <dbReference type="ARBA" id="ARBA00023136"/>
    </source>
</evidence>
<evidence type="ECO:0000256" key="13">
    <source>
        <dbReference type="SAM" id="Phobius"/>
    </source>
</evidence>
<reference evidence="16" key="2">
    <citation type="submission" date="2024-04" db="EMBL/GenBank/DDBJ databases">
        <authorList>
            <person name="Chen Y."/>
            <person name="Shah S."/>
            <person name="Dougan E. K."/>
            <person name="Thang M."/>
            <person name="Chan C."/>
        </authorList>
    </citation>
    <scope>NUCLEOTIDE SEQUENCE [LARGE SCALE GENOMIC DNA]</scope>
</reference>
<dbReference type="CDD" id="cd00143">
    <property type="entry name" value="PP2Cc"/>
    <property type="match status" value="1"/>
</dbReference>
<evidence type="ECO:0000313" key="16">
    <source>
        <dbReference type="EMBL" id="CAL1152021.1"/>
    </source>
</evidence>
<name>A0A9P1G3X7_9DINO</name>
<evidence type="ECO:0000313" key="17">
    <source>
        <dbReference type="EMBL" id="CAL4785958.1"/>
    </source>
</evidence>
<dbReference type="SUPFAM" id="SSF81324">
    <property type="entry name" value="Voltage-gated potassium channels"/>
    <property type="match status" value="1"/>
</dbReference>
<dbReference type="Proteomes" id="UP001152797">
    <property type="component" value="Unassembled WGS sequence"/>
</dbReference>
<evidence type="ECO:0000256" key="6">
    <source>
        <dbReference type="ARBA" id="ARBA00022958"/>
    </source>
</evidence>
<keyword evidence="7 13" id="KW-1133">Transmembrane helix</keyword>
<feature type="region of interest" description="Disordered" evidence="12">
    <location>
        <begin position="20"/>
        <end position="52"/>
    </location>
</feature>
<dbReference type="PROSITE" id="PS51746">
    <property type="entry name" value="PPM_2"/>
    <property type="match status" value="1"/>
</dbReference>
<proteinExistence type="inferred from homology"/>
<dbReference type="EMBL" id="CAMXCT020002515">
    <property type="protein sequence ID" value="CAL1152021.1"/>
    <property type="molecule type" value="Genomic_DNA"/>
</dbReference>
<comment type="caution">
    <text evidence="15">The sequence shown here is derived from an EMBL/GenBank/DDBJ whole genome shotgun (WGS) entry which is preliminary data.</text>
</comment>
<keyword evidence="8 11" id="KW-0406">Ion transport</keyword>
<accession>A0A9P1G3X7</accession>
<dbReference type="EMBL" id="CAMXCT030002515">
    <property type="protein sequence ID" value="CAL4785958.1"/>
    <property type="molecule type" value="Genomic_DNA"/>
</dbReference>
<evidence type="ECO:0000256" key="1">
    <source>
        <dbReference type="ARBA" id="ARBA00004141"/>
    </source>
</evidence>
<dbReference type="OrthoDB" id="273257at2759"/>
<dbReference type="InterPro" id="IPR016449">
    <property type="entry name" value="K_chnl_inward-rec_Kir"/>
</dbReference>
<dbReference type="Gene3D" id="2.60.40.1400">
    <property type="entry name" value="G protein-activated inward rectifier potassium channel 1"/>
    <property type="match status" value="1"/>
</dbReference>
<protein>
    <submittedName>
        <fullName evidence="17">Probable protein phosphatase 2C 11 (AtPP2C11)</fullName>
    </submittedName>
</protein>
<sequence>MPCCGMQCCLFRRRRRPALCPETTSSSDSASDSAEDVYHGKPEPASGKKQRRRQIHRILDREGVEFQSKGIFHVLQTRRTCAVFLLDFFHTVIHLPFPGLFAVTLTVYFACFAFFALFWIWFTDICSIGLDTYRDAFYLSVETQMTIGYGVPDPNFGECWEAAILIVVQTVVGLMLDATVIGVVFQKLANANARANTMIFSDTALLEVENSCTYLRFRVADMSFRPLSQATMQVYCVQHHRDTSQPRGIRVELAAMQLEEPDTDIHNGIIFLGLPAMVSHKIDYSSPLAPDVPSTVTGSPTPAEVKTYLGQSPYLEVLVLLSGTEESTGAVVEARHSYTLEDIFWNRTYGTCVSINGQGSMLKAVMAQHHAHRQLQLLCAPKEKICGAEDLEHGVYQILAKAMRIRRDTYEFNVFDGHGDQGKKMSHFAKQALSKSLFSNNDLHTEPVAAIQAAFRDTQEKIEKEHRHQAELSGTTAITAYQHRNHLVVANVGDSRAVLGRCSTPARQTVSAVDLSSDQKPARPDERQRILAAGGTVDQMAIPVVQRGGVRWIRAGPERVMDKQGMGGLAMSRSLGDLRLHPYVISQPEVVERKLDSRDKVLVLASDGVWDHVSSQEAVDIAGKFDDPKAAAREITGLAGIEWRLIRHCDGLAFAVQKTIFDGSDIGVLLVYWGVILTNIRDTVYCILYTYENQIQPVERDGMIHTALVELSCQELHATDGRLQRRVRCQMT</sequence>